<feature type="transmembrane region" description="Helical" evidence="7">
    <location>
        <begin position="237"/>
        <end position="255"/>
    </location>
</feature>
<proteinExistence type="inferred from homology"/>
<organism evidence="9 10">
    <name type="scientific">Georgenia soli</name>
    <dbReference type="NCBI Taxonomy" id="638953"/>
    <lineage>
        <taxon>Bacteria</taxon>
        <taxon>Bacillati</taxon>
        <taxon>Actinomycetota</taxon>
        <taxon>Actinomycetes</taxon>
        <taxon>Micrococcales</taxon>
        <taxon>Bogoriellaceae</taxon>
        <taxon>Georgenia</taxon>
    </lineage>
</organism>
<comment type="similarity">
    <text evidence="2">Belongs to the DedA family.</text>
</comment>
<keyword evidence="5 7" id="KW-1133">Transmembrane helix</keyword>
<comment type="caution">
    <text evidence="9">The sequence shown here is derived from an EMBL/GenBank/DDBJ whole genome shotgun (WGS) entry which is preliminary data.</text>
</comment>
<reference evidence="9 10" key="1">
    <citation type="submission" date="2017-10" db="EMBL/GenBank/DDBJ databases">
        <title>Sequencing the genomes of 1000 actinobacteria strains.</title>
        <authorList>
            <person name="Klenk H.-P."/>
        </authorList>
    </citation>
    <scope>NUCLEOTIDE SEQUENCE [LARGE SCALE GENOMIC DNA]</scope>
    <source>
        <strain evidence="9 10">DSM 21838</strain>
    </source>
</reference>
<name>A0A2A9EJT8_9MICO</name>
<feature type="transmembrane region" description="Helical" evidence="7">
    <location>
        <begin position="56"/>
        <end position="77"/>
    </location>
</feature>
<feature type="transmembrane region" description="Helical" evidence="7">
    <location>
        <begin position="141"/>
        <end position="161"/>
    </location>
</feature>
<protein>
    <submittedName>
        <fullName evidence="9">Undecaprenyl-diphosphatase</fullName>
    </submittedName>
</protein>
<gene>
    <name evidence="9" type="ORF">ATJ97_1722</name>
</gene>
<keyword evidence="3" id="KW-1003">Cell membrane</keyword>
<dbReference type="OrthoDB" id="9813426at2"/>
<keyword evidence="4 7" id="KW-0812">Transmembrane</keyword>
<dbReference type="InterPro" id="IPR032816">
    <property type="entry name" value="VTT_dom"/>
</dbReference>
<evidence type="ECO:0000256" key="2">
    <source>
        <dbReference type="ARBA" id="ARBA00010792"/>
    </source>
</evidence>
<dbReference type="Proteomes" id="UP000222106">
    <property type="component" value="Unassembled WGS sequence"/>
</dbReference>
<sequence>MQAVAEHILALPGWWALAVVFLVPALEASAFVGFVFPGEVALVLGGVLAYEQRVSLVAVLLAGVLGAVVGDSVGYAVGRRWGRRLLTGTVGRWVRHDHLDRAEQFLAERGGRAVFVGRFTAALRVLIPGLAGMARLPYGTFAAYNIAGGTIWAVAAVLLGYLGGRSWQHVEHIASRVGLGILAVVVLALLLGRLLRPERRDRLAARMRSSPRLQAVRRRFPRQTAWLAARVERRPTGLPLTLAVAVGAGGVWLFAGTTQDVVAHEEFALLDPVVRGWVEAHQYPWATVAAEVLGTLGSSVVLVPVVLLAGGLAWRRTGRWSAAAGPPALYLGAVALRDLVAVLVDQPAPGGGAAPALSTYPAARTLQAAVAAAAVVHVLLRHVHLSVPRRPAVVAVAFAAAVAAADLYLGTWLTDVTGGLALAAAWVAAWAVGLLTLEGRPRAPLEGRPRPARPG</sequence>
<dbReference type="PANTHER" id="PTHR42709">
    <property type="entry name" value="ALKALINE PHOSPHATASE LIKE PROTEIN"/>
    <property type="match status" value="1"/>
</dbReference>
<dbReference type="InterPro" id="IPR051311">
    <property type="entry name" value="DedA_domain"/>
</dbReference>
<evidence type="ECO:0000259" key="8">
    <source>
        <dbReference type="Pfam" id="PF09335"/>
    </source>
</evidence>
<keyword evidence="6 7" id="KW-0472">Membrane</keyword>
<feature type="transmembrane region" description="Helical" evidence="7">
    <location>
        <begin position="12"/>
        <end position="36"/>
    </location>
</feature>
<evidence type="ECO:0000313" key="9">
    <source>
        <dbReference type="EMBL" id="PFG39224.1"/>
    </source>
</evidence>
<feature type="transmembrane region" description="Helical" evidence="7">
    <location>
        <begin position="392"/>
        <end position="413"/>
    </location>
</feature>
<dbReference type="Pfam" id="PF09335">
    <property type="entry name" value="VTT_dom"/>
    <property type="match status" value="1"/>
</dbReference>
<evidence type="ECO:0000256" key="3">
    <source>
        <dbReference type="ARBA" id="ARBA00022475"/>
    </source>
</evidence>
<evidence type="ECO:0000256" key="6">
    <source>
        <dbReference type="ARBA" id="ARBA00023136"/>
    </source>
</evidence>
<accession>A0A2A9EJT8</accession>
<feature type="transmembrane region" description="Helical" evidence="7">
    <location>
        <begin position="173"/>
        <end position="192"/>
    </location>
</feature>
<feature type="domain" description="VTT" evidence="8">
    <location>
        <begin position="36"/>
        <end position="161"/>
    </location>
</feature>
<keyword evidence="10" id="KW-1185">Reference proteome</keyword>
<feature type="transmembrane region" description="Helical" evidence="7">
    <location>
        <begin position="364"/>
        <end position="380"/>
    </location>
</feature>
<evidence type="ECO:0000313" key="10">
    <source>
        <dbReference type="Proteomes" id="UP000222106"/>
    </source>
</evidence>
<dbReference type="EMBL" id="PDJI01000004">
    <property type="protein sequence ID" value="PFG39224.1"/>
    <property type="molecule type" value="Genomic_DNA"/>
</dbReference>
<evidence type="ECO:0000256" key="1">
    <source>
        <dbReference type="ARBA" id="ARBA00004651"/>
    </source>
</evidence>
<evidence type="ECO:0000256" key="7">
    <source>
        <dbReference type="SAM" id="Phobius"/>
    </source>
</evidence>
<evidence type="ECO:0000256" key="4">
    <source>
        <dbReference type="ARBA" id="ARBA00022692"/>
    </source>
</evidence>
<evidence type="ECO:0000256" key="5">
    <source>
        <dbReference type="ARBA" id="ARBA00022989"/>
    </source>
</evidence>
<feature type="transmembrane region" description="Helical" evidence="7">
    <location>
        <begin position="292"/>
        <end position="314"/>
    </location>
</feature>
<comment type="subcellular location">
    <subcellularLocation>
        <location evidence="1">Cell membrane</location>
        <topology evidence="1">Multi-pass membrane protein</topology>
    </subcellularLocation>
</comment>
<feature type="transmembrane region" description="Helical" evidence="7">
    <location>
        <begin position="326"/>
        <end position="344"/>
    </location>
</feature>
<feature type="transmembrane region" description="Helical" evidence="7">
    <location>
        <begin position="419"/>
        <end position="437"/>
    </location>
</feature>
<dbReference type="PANTHER" id="PTHR42709:SF6">
    <property type="entry name" value="UNDECAPRENYL PHOSPHATE TRANSPORTER A"/>
    <property type="match status" value="1"/>
</dbReference>
<dbReference type="AlphaFoldDB" id="A0A2A9EJT8"/>
<dbReference type="InterPro" id="IPR036938">
    <property type="entry name" value="PAP2/HPO_sf"/>
</dbReference>
<dbReference type="SUPFAM" id="SSF48317">
    <property type="entry name" value="Acid phosphatase/Vanadium-dependent haloperoxidase"/>
    <property type="match status" value="1"/>
</dbReference>
<dbReference type="GO" id="GO:0005886">
    <property type="term" value="C:plasma membrane"/>
    <property type="evidence" value="ECO:0007669"/>
    <property type="project" value="UniProtKB-SubCell"/>
</dbReference>